<comment type="function">
    <text evidence="9">Acts as a magnesium transporter.</text>
</comment>
<keyword evidence="9" id="KW-0479">Metal-binding</keyword>
<evidence type="ECO:0000256" key="7">
    <source>
        <dbReference type="ARBA" id="ARBA00023136"/>
    </source>
</evidence>
<evidence type="ECO:0000256" key="1">
    <source>
        <dbReference type="ARBA" id="ARBA00004141"/>
    </source>
</evidence>
<evidence type="ECO:0000259" key="10">
    <source>
        <dbReference type="PROSITE" id="PS51371"/>
    </source>
</evidence>
<dbReference type="STRING" id="1503.CLPU_6c01620"/>
<keyword evidence="3 9" id="KW-0813">Transport</keyword>
<feature type="domain" description="CBS" evidence="10">
    <location>
        <begin position="195"/>
        <end position="251"/>
    </location>
</feature>
<dbReference type="EMBL" id="LGSS01000006">
    <property type="protein sequence ID" value="KNF08676.1"/>
    <property type="molecule type" value="Genomic_DNA"/>
</dbReference>
<dbReference type="InterPro" id="IPR006668">
    <property type="entry name" value="Mg_transptr_MgtE_intracell_dom"/>
</dbReference>
<dbReference type="SUPFAM" id="SSF54631">
    <property type="entry name" value="CBS-domain pair"/>
    <property type="match status" value="1"/>
</dbReference>
<sequence length="444" mass="50218">MMQEILDLINENKFSQVRDKLTEMNVVDIAQILEELERDKVLIVFRILPKDISADVFSYISREQQAYIIESITDKEISNIVNELFLDDTIDFIEELPASVVKKVLKNTDKDKRNFINQILKYPENSAGSIMTIEFVDLKKEMTIKEALEHVRKTGVDKETIDTCYVIDGHRKLEGVISIRKLILSDEDELVKDVMHTNLIHINTLDDQETAADTFKKYDFLTMPVVDKEKRLVGIITIDDIVDIIEQENTEDFHKMAGMEPSEEEYLKTSPFKLAKHRIVWLLVLMVSATFTGNIIRRFEDVLQSVVILTSFIPMLMDTGGNAGSQSSTLIIRSLALGEVKLNDIFKVIRKELSVSILAGSVLSIVNFLRIYYLEGIAFNVSLTVSITLLFTVILAKLVGGILPILAKKIKVDPAIMASPLITTIVDASALILYFSVASWILNI</sequence>
<dbReference type="SUPFAM" id="SSF158791">
    <property type="entry name" value="MgtE N-terminal domain-like"/>
    <property type="match status" value="1"/>
</dbReference>
<dbReference type="GO" id="GO:0005886">
    <property type="term" value="C:plasma membrane"/>
    <property type="evidence" value="ECO:0007669"/>
    <property type="project" value="UniProtKB-SubCell"/>
</dbReference>
<dbReference type="InterPro" id="IPR006667">
    <property type="entry name" value="SLC41_membr_dom"/>
</dbReference>
<dbReference type="InterPro" id="IPR000644">
    <property type="entry name" value="CBS_dom"/>
</dbReference>
<dbReference type="InterPro" id="IPR038076">
    <property type="entry name" value="MgtE_N_sf"/>
</dbReference>
<dbReference type="SMART" id="SM00924">
    <property type="entry name" value="MgtE_N"/>
    <property type="match status" value="1"/>
</dbReference>
<keyword evidence="4 9" id="KW-0812">Transmembrane</keyword>
<dbReference type="PANTHER" id="PTHR43773">
    <property type="entry name" value="MAGNESIUM TRANSPORTER MGTE"/>
    <property type="match status" value="1"/>
</dbReference>
<keyword evidence="12" id="KW-1185">Reference proteome</keyword>
<keyword evidence="9" id="KW-1003">Cell membrane</keyword>
<dbReference type="AlphaFoldDB" id="A0A0L0WAZ9"/>
<evidence type="ECO:0000256" key="6">
    <source>
        <dbReference type="ARBA" id="ARBA00022989"/>
    </source>
</evidence>
<evidence type="ECO:0000313" key="12">
    <source>
        <dbReference type="Proteomes" id="UP000037267"/>
    </source>
</evidence>
<comment type="subcellular location">
    <subcellularLocation>
        <location evidence="9">Cell membrane</location>
        <topology evidence="9">Multi-pass membrane protein</topology>
    </subcellularLocation>
    <subcellularLocation>
        <location evidence="1">Membrane</location>
        <topology evidence="1">Multi-pass membrane protein</topology>
    </subcellularLocation>
</comment>
<dbReference type="GO" id="GO:0015095">
    <property type="term" value="F:magnesium ion transmembrane transporter activity"/>
    <property type="evidence" value="ECO:0007669"/>
    <property type="project" value="UniProtKB-UniRule"/>
</dbReference>
<gene>
    <name evidence="11" type="primary">mgtE</name>
    <name evidence="11" type="ORF">CLPU_6c01620</name>
</gene>
<evidence type="ECO:0000256" key="3">
    <source>
        <dbReference type="ARBA" id="ARBA00022448"/>
    </source>
</evidence>
<evidence type="ECO:0000256" key="4">
    <source>
        <dbReference type="ARBA" id="ARBA00022692"/>
    </source>
</evidence>
<comment type="caution">
    <text evidence="9">Lacks conserved residue(s) required for the propagation of feature annotation.</text>
</comment>
<dbReference type="InterPro" id="IPR036739">
    <property type="entry name" value="SLC41_membr_dom_sf"/>
</dbReference>
<comment type="similarity">
    <text evidence="2 9">Belongs to the SLC41A transporter family.</text>
</comment>
<dbReference type="CDD" id="cd04606">
    <property type="entry name" value="CBS_pair_Mg_transporter"/>
    <property type="match status" value="1"/>
</dbReference>
<keyword evidence="5 9" id="KW-0460">Magnesium</keyword>
<dbReference type="PANTHER" id="PTHR43773:SF1">
    <property type="entry name" value="MAGNESIUM TRANSPORTER MGTE"/>
    <property type="match status" value="1"/>
</dbReference>
<dbReference type="Pfam" id="PF01769">
    <property type="entry name" value="MgtE"/>
    <property type="match status" value="1"/>
</dbReference>
<evidence type="ECO:0000256" key="5">
    <source>
        <dbReference type="ARBA" id="ARBA00022842"/>
    </source>
</evidence>
<comment type="subunit">
    <text evidence="9">Homodimer.</text>
</comment>
<evidence type="ECO:0000256" key="9">
    <source>
        <dbReference type="RuleBase" id="RU362011"/>
    </source>
</evidence>
<reference evidence="12" key="1">
    <citation type="submission" date="2015-07" db="EMBL/GenBank/DDBJ databases">
        <title>Draft genome sequence of the purine-degrading Gottschalkia purinilyticum DSM 1384 (formerly Clostridium purinilyticum).</title>
        <authorList>
            <person name="Poehlein A."/>
            <person name="Schiel-Bengelsdorf B."/>
            <person name="Bengelsdorf F.R."/>
            <person name="Daniel R."/>
            <person name="Duerre P."/>
        </authorList>
    </citation>
    <scope>NUCLEOTIDE SEQUENCE [LARGE SCALE GENOMIC DNA]</scope>
    <source>
        <strain evidence="12">DSM 1384</strain>
    </source>
</reference>
<dbReference type="Gene3D" id="1.10.357.20">
    <property type="entry name" value="SLC41 divalent cation transporters, integral membrane domain"/>
    <property type="match status" value="1"/>
</dbReference>
<keyword evidence="8" id="KW-0129">CBS domain</keyword>
<dbReference type="SUPFAM" id="SSF161093">
    <property type="entry name" value="MgtE membrane domain-like"/>
    <property type="match status" value="1"/>
</dbReference>
<proteinExistence type="inferred from homology"/>
<evidence type="ECO:0000313" key="11">
    <source>
        <dbReference type="EMBL" id="KNF08676.1"/>
    </source>
</evidence>
<feature type="transmembrane region" description="Helical" evidence="9">
    <location>
        <begin position="279"/>
        <end position="296"/>
    </location>
</feature>
<organism evidence="11 12">
    <name type="scientific">Gottschalkia purinilytica</name>
    <name type="common">Clostridium purinilyticum</name>
    <dbReference type="NCBI Taxonomy" id="1503"/>
    <lineage>
        <taxon>Bacteria</taxon>
        <taxon>Bacillati</taxon>
        <taxon>Bacillota</taxon>
        <taxon>Tissierellia</taxon>
        <taxon>Tissierellales</taxon>
        <taxon>Gottschalkiaceae</taxon>
        <taxon>Gottschalkia</taxon>
    </lineage>
</organism>
<comment type="caution">
    <text evidence="11">The sequence shown here is derived from an EMBL/GenBank/DDBJ whole genome shotgun (WGS) entry which is preliminary data.</text>
</comment>
<dbReference type="InterPro" id="IPR046342">
    <property type="entry name" value="CBS_dom_sf"/>
</dbReference>
<dbReference type="NCBIfam" id="TIGR00400">
    <property type="entry name" value="mgtE"/>
    <property type="match status" value="1"/>
</dbReference>
<protein>
    <recommendedName>
        <fullName evidence="9">Magnesium transporter MgtE</fullName>
    </recommendedName>
</protein>
<dbReference type="InterPro" id="IPR006669">
    <property type="entry name" value="MgtE_transporter"/>
</dbReference>
<name>A0A0L0WAZ9_GOTPU</name>
<dbReference type="PROSITE" id="PS51371">
    <property type="entry name" value="CBS"/>
    <property type="match status" value="2"/>
</dbReference>
<keyword evidence="6 9" id="KW-1133">Transmembrane helix</keyword>
<evidence type="ECO:0000256" key="8">
    <source>
        <dbReference type="PROSITE-ProRule" id="PRU00703"/>
    </source>
</evidence>
<feature type="transmembrane region" description="Helical" evidence="9">
    <location>
        <begin position="418"/>
        <end position="442"/>
    </location>
</feature>
<feature type="transmembrane region" description="Helical" evidence="9">
    <location>
        <begin position="353"/>
        <end position="373"/>
    </location>
</feature>
<feature type="transmembrane region" description="Helical" evidence="9">
    <location>
        <begin position="385"/>
        <end position="406"/>
    </location>
</feature>
<dbReference type="Pfam" id="PF00571">
    <property type="entry name" value="CBS"/>
    <property type="match status" value="2"/>
</dbReference>
<dbReference type="PATRIC" id="fig|1503.3.peg.2963"/>
<dbReference type="Gene3D" id="3.10.580.10">
    <property type="entry name" value="CBS-domain"/>
    <property type="match status" value="1"/>
</dbReference>
<dbReference type="RefSeq" id="WP_050355189.1">
    <property type="nucleotide sequence ID" value="NZ_LGSS01000006.1"/>
</dbReference>
<dbReference type="Proteomes" id="UP000037267">
    <property type="component" value="Unassembled WGS sequence"/>
</dbReference>
<dbReference type="Gene3D" id="1.25.60.10">
    <property type="entry name" value="MgtE N-terminal domain-like"/>
    <property type="match status" value="1"/>
</dbReference>
<dbReference type="Pfam" id="PF03448">
    <property type="entry name" value="MgtE_N"/>
    <property type="match status" value="1"/>
</dbReference>
<dbReference type="SMART" id="SM00116">
    <property type="entry name" value="CBS"/>
    <property type="match status" value="2"/>
</dbReference>
<feature type="domain" description="CBS" evidence="10">
    <location>
        <begin position="131"/>
        <end position="194"/>
    </location>
</feature>
<accession>A0A0L0WAZ9</accession>
<evidence type="ECO:0000256" key="2">
    <source>
        <dbReference type="ARBA" id="ARBA00009749"/>
    </source>
</evidence>
<keyword evidence="7 9" id="KW-0472">Membrane</keyword>
<dbReference type="GO" id="GO:0046872">
    <property type="term" value="F:metal ion binding"/>
    <property type="evidence" value="ECO:0007669"/>
    <property type="project" value="UniProtKB-KW"/>
</dbReference>